<dbReference type="Pfam" id="PF22564">
    <property type="entry name" value="HAAS"/>
    <property type="match status" value="1"/>
</dbReference>
<feature type="transmembrane region" description="Helical" evidence="1">
    <location>
        <begin position="80"/>
        <end position="102"/>
    </location>
</feature>
<dbReference type="EMBL" id="CP110509">
    <property type="protein sequence ID" value="WMB27653.1"/>
    <property type="molecule type" value="Genomic_DNA"/>
</dbReference>
<dbReference type="RefSeq" id="WP_018366466.1">
    <property type="nucleotide sequence ID" value="NZ_CP104407.1"/>
</dbReference>
<keyword evidence="1" id="KW-0472">Membrane</keyword>
<evidence type="ECO:0000313" key="3">
    <source>
        <dbReference type="Proteomes" id="UP001238096"/>
    </source>
</evidence>
<keyword evidence="3" id="KW-1185">Reference proteome</keyword>
<protein>
    <submittedName>
        <fullName evidence="2">DUF1700 domain-containing protein</fullName>
    </submittedName>
</protein>
<dbReference type="Proteomes" id="UP001238096">
    <property type="component" value="Chromosome"/>
</dbReference>
<evidence type="ECO:0000313" key="2">
    <source>
        <dbReference type="EMBL" id="WMB27653.1"/>
    </source>
</evidence>
<proteinExistence type="predicted"/>
<gene>
    <name evidence="2" type="ORF">N1496_05885</name>
</gene>
<keyword evidence="1" id="KW-1133">Transmembrane helix</keyword>
<keyword evidence="1" id="KW-0812">Transmembrane</keyword>
<reference evidence="3" key="1">
    <citation type="submission" date="2022-10" db="EMBL/GenBank/DDBJ databases">
        <title>Streptococcus didelphis as causative of fatal infections in opossums (Didelphis albiventris).</title>
        <authorList>
            <person name="Breyer G.M."/>
            <person name="Da Silva M.E.R.J."/>
            <person name="Siqueira F.M."/>
        </authorList>
    </citation>
    <scope>NUCLEOTIDE SEQUENCE [LARGE SCALE GENOMIC DNA]</scope>
    <source>
        <strain evidence="3">LBVP101/21</strain>
    </source>
</reference>
<feature type="transmembrane region" description="Helical" evidence="1">
    <location>
        <begin position="114"/>
        <end position="135"/>
    </location>
</feature>
<organism evidence="2 3">
    <name type="scientific">Streptococcus didelphis</name>
    <dbReference type="NCBI Taxonomy" id="102886"/>
    <lineage>
        <taxon>Bacteria</taxon>
        <taxon>Bacillati</taxon>
        <taxon>Bacillota</taxon>
        <taxon>Bacilli</taxon>
        <taxon>Lactobacillales</taxon>
        <taxon>Streptococcaceae</taxon>
        <taxon>Streptococcus</taxon>
    </lineage>
</organism>
<sequence length="194" mass="21689">MTRTDYLAELDKYLQKLPKEDYQEAMDYYIEYFNEAGPEKEKEVIKELGSPKEAAQEILARLLDESLEQETDNSKHLGKIIWLTILSILAAPVTIPLVIALLSTIVVIIGTSVLFIFTLILLGLFLLANGIYMVFESFTYLSTSLASTSLSLGIGIIMASLSIITIIICIQVCSILIRICGRLVHKFLRKGRKA</sequence>
<name>A0ABY9LFE2_9STRE</name>
<feature type="transmembrane region" description="Helical" evidence="1">
    <location>
        <begin position="155"/>
        <end position="180"/>
    </location>
</feature>
<accession>A0ABY9LFE2</accession>
<evidence type="ECO:0000256" key="1">
    <source>
        <dbReference type="SAM" id="Phobius"/>
    </source>
</evidence>